<dbReference type="Proteomes" id="UP000193642">
    <property type="component" value="Unassembled WGS sequence"/>
</dbReference>
<dbReference type="OrthoDB" id="10407233at2759"/>
<reference evidence="2 3" key="1">
    <citation type="submission" date="2016-07" db="EMBL/GenBank/DDBJ databases">
        <title>Pervasive Adenine N6-methylation of Active Genes in Fungi.</title>
        <authorList>
            <consortium name="DOE Joint Genome Institute"/>
            <person name="Mondo S.J."/>
            <person name="Dannebaum R.O."/>
            <person name="Kuo R.C."/>
            <person name="Labutti K."/>
            <person name="Haridas S."/>
            <person name="Kuo A."/>
            <person name="Salamov A."/>
            <person name="Ahrendt S.R."/>
            <person name="Lipzen A."/>
            <person name="Sullivan W."/>
            <person name="Andreopoulos W.B."/>
            <person name="Clum A."/>
            <person name="Lindquist E."/>
            <person name="Daum C."/>
            <person name="Ramamoorthy G.K."/>
            <person name="Gryganskyi A."/>
            <person name="Culley D."/>
            <person name="Magnuson J.K."/>
            <person name="James T.Y."/>
            <person name="O'Malley M.A."/>
            <person name="Stajich J.E."/>
            <person name="Spatafora J.W."/>
            <person name="Visel A."/>
            <person name="Grigoriev I.V."/>
        </authorList>
    </citation>
    <scope>NUCLEOTIDE SEQUENCE [LARGE SCALE GENOMIC DNA]</scope>
    <source>
        <strain evidence="2 3">JEL800</strain>
    </source>
</reference>
<feature type="region of interest" description="Disordered" evidence="1">
    <location>
        <begin position="211"/>
        <end position="353"/>
    </location>
</feature>
<feature type="compositionally biased region" description="Polar residues" evidence="1">
    <location>
        <begin position="304"/>
        <end position="321"/>
    </location>
</feature>
<gene>
    <name evidence="2" type="ORF">BCR33DRAFT_482046</name>
</gene>
<feature type="compositionally biased region" description="Basic and acidic residues" evidence="1">
    <location>
        <begin position="1"/>
        <end position="12"/>
    </location>
</feature>
<feature type="compositionally biased region" description="Polar residues" evidence="1">
    <location>
        <begin position="211"/>
        <end position="247"/>
    </location>
</feature>
<dbReference type="AlphaFoldDB" id="A0A1Y2BP38"/>
<feature type="compositionally biased region" description="Low complexity" evidence="1">
    <location>
        <begin position="322"/>
        <end position="339"/>
    </location>
</feature>
<feature type="compositionally biased region" description="Acidic residues" evidence="1">
    <location>
        <begin position="341"/>
        <end position="353"/>
    </location>
</feature>
<evidence type="ECO:0000313" key="2">
    <source>
        <dbReference type="EMBL" id="ORY36347.1"/>
    </source>
</evidence>
<accession>A0A1Y2BP38</accession>
<evidence type="ECO:0000256" key="1">
    <source>
        <dbReference type="SAM" id="MobiDB-lite"/>
    </source>
</evidence>
<keyword evidence="3" id="KW-1185">Reference proteome</keyword>
<feature type="compositionally biased region" description="Low complexity" evidence="1">
    <location>
        <begin position="285"/>
        <end position="297"/>
    </location>
</feature>
<name>A0A1Y2BP38_9FUNG</name>
<sequence>MKYDAHKGEASRRWAAKQRKAGNAVPVSHRRQRAEAATATATSIDTDSDADADADANTHHNKRNNKRNESESESDIAGVDAQTAALRKLIADAENQSTTGFGAFDLLLDSDASAEDAFDAPDHALLLHLDVKALNARLATLPLHSRLNIDEDALKLDLELLEELQQRKLEQEQSKPIYDYTASNDTSEYAKRIKEKSATTQAVNLLDQISSFPSVPSPATHSAKQEQLSSTQKSDQSQKNTNRQQQPAVVASLSKPTSSNKKPVSPSHPYPKVTDDDDELDALLSGSSTTASNTTTTVKAGNVKPTTSRMIPSKPSTAQPMSVTSSKKTTALKSSTTTTNEADDLAFLDDLLE</sequence>
<evidence type="ECO:0000313" key="3">
    <source>
        <dbReference type="Proteomes" id="UP000193642"/>
    </source>
</evidence>
<dbReference type="EMBL" id="MCGO01000056">
    <property type="protein sequence ID" value="ORY36347.1"/>
    <property type="molecule type" value="Genomic_DNA"/>
</dbReference>
<proteinExistence type="predicted"/>
<protein>
    <submittedName>
        <fullName evidence="2">Uncharacterized protein</fullName>
    </submittedName>
</protein>
<organism evidence="2 3">
    <name type="scientific">Rhizoclosmatium globosum</name>
    <dbReference type="NCBI Taxonomy" id="329046"/>
    <lineage>
        <taxon>Eukaryota</taxon>
        <taxon>Fungi</taxon>
        <taxon>Fungi incertae sedis</taxon>
        <taxon>Chytridiomycota</taxon>
        <taxon>Chytridiomycota incertae sedis</taxon>
        <taxon>Chytridiomycetes</taxon>
        <taxon>Chytridiales</taxon>
        <taxon>Chytriomycetaceae</taxon>
        <taxon>Rhizoclosmatium</taxon>
    </lineage>
</organism>
<feature type="region of interest" description="Disordered" evidence="1">
    <location>
        <begin position="1"/>
        <end position="77"/>
    </location>
</feature>
<feature type="compositionally biased region" description="Low complexity" evidence="1">
    <location>
        <begin position="36"/>
        <end position="45"/>
    </location>
</feature>
<comment type="caution">
    <text evidence="2">The sequence shown here is derived from an EMBL/GenBank/DDBJ whole genome shotgun (WGS) entry which is preliminary data.</text>
</comment>